<dbReference type="AlphaFoldDB" id="A0AAP2E3V0"/>
<accession>A0AAP2E3V0</accession>
<dbReference type="RefSeq" id="WP_254088129.1">
    <property type="nucleotide sequence ID" value="NZ_JAHESE010000206.1"/>
</dbReference>
<feature type="non-terminal residue" evidence="1">
    <location>
        <position position="87"/>
    </location>
</feature>
<name>A0AAP2E3V0_9BACT</name>
<reference evidence="1 2" key="1">
    <citation type="submission" date="2021-05" db="EMBL/GenBank/DDBJ databases">
        <title>A Polyphasic approach of four new species of the genus Ohtaekwangia: Ohtaekwangia histidinii sp. nov., Ohtaekwangia cretensis sp. nov., Ohtaekwangia indiensis sp. nov., Ohtaekwangia reichenbachii sp. nov. from diverse environment.</title>
        <authorList>
            <person name="Octaviana S."/>
        </authorList>
    </citation>
    <scope>NUCLEOTIDE SEQUENCE [LARGE SCALE GENOMIC DNA]</scope>
    <source>
        <strain evidence="1 2">PWU5</strain>
    </source>
</reference>
<keyword evidence="2" id="KW-1185">Reference proteome</keyword>
<sequence>YYICEEEERLITSLIEFFDPIIHNLRQEYPVMKQKLQFKVQRRCYINLRSINGAPELKLVTDEEKDEQYYSLEDGARDGIAEMKWLY</sequence>
<comment type="caution">
    <text evidence="1">The sequence shown here is derived from an EMBL/GenBank/DDBJ whole genome shotgun (WGS) entry which is preliminary data.</text>
</comment>
<gene>
    <name evidence="1" type="ORF">KK062_30450</name>
</gene>
<proteinExistence type="predicted"/>
<dbReference type="Proteomes" id="UP001319080">
    <property type="component" value="Unassembled WGS sequence"/>
</dbReference>
<protein>
    <submittedName>
        <fullName evidence="1">Uncharacterized protein</fullName>
    </submittedName>
</protein>
<evidence type="ECO:0000313" key="2">
    <source>
        <dbReference type="Proteomes" id="UP001319080"/>
    </source>
</evidence>
<dbReference type="EMBL" id="JAHESE010000206">
    <property type="protein sequence ID" value="MBT1712595.1"/>
    <property type="molecule type" value="Genomic_DNA"/>
</dbReference>
<feature type="non-terminal residue" evidence="1">
    <location>
        <position position="1"/>
    </location>
</feature>
<evidence type="ECO:0000313" key="1">
    <source>
        <dbReference type="EMBL" id="MBT1712595.1"/>
    </source>
</evidence>
<organism evidence="1 2">
    <name type="scientific">Dawidia cretensis</name>
    <dbReference type="NCBI Taxonomy" id="2782350"/>
    <lineage>
        <taxon>Bacteria</taxon>
        <taxon>Pseudomonadati</taxon>
        <taxon>Bacteroidota</taxon>
        <taxon>Cytophagia</taxon>
        <taxon>Cytophagales</taxon>
        <taxon>Chryseotaleaceae</taxon>
        <taxon>Dawidia</taxon>
    </lineage>
</organism>